<feature type="compositionally biased region" description="Basic and acidic residues" evidence="1">
    <location>
        <begin position="43"/>
        <end position="52"/>
    </location>
</feature>
<sequence>MREPDLVSDKGQKEGGVEVGVVANGGNLTMDVSHGLRRGRAGMADDGRRQQAEGKGSWGDVGGWERLMLSSKEDSNDRTGSAGGSRQCILLTKGMAMEEVLRLVMGIRGSDLREGKLWYGLKYDRQMSMAIEGDVDVRMILKGNDEHGHLYVGGKEGPKRLA</sequence>
<name>A0A9Q1KRF6_9CARY</name>
<proteinExistence type="predicted"/>
<evidence type="ECO:0000313" key="3">
    <source>
        <dbReference type="Proteomes" id="UP001153076"/>
    </source>
</evidence>
<feature type="region of interest" description="Disordered" evidence="1">
    <location>
        <begin position="42"/>
        <end position="61"/>
    </location>
</feature>
<evidence type="ECO:0000256" key="1">
    <source>
        <dbReference type="SAM" id="MobiDB-lite"/>
    </source>
</evidence>
<gene>
    <name evidence="2" type="ORF">Cgig2_013109</name>
</gene>
<keyword evidence="3" id="KW-1185">Reference proteome</keyword>
<dbReference type="AlphaFoldDB" id="A0A9Q1KRF6"/>
<evidence type="ECO:0000313" key="2">
    <source>
        <dbReference type="EMBL" id="KAJ8447332.1"/>
    </source>
</evidence>
<protein>
    <submittedName>
        <fullName evidence="2">Uncharacterized protein</fullName>
    </submittedName>
</protein>
<dbReference type="Proteomes" id="UP001153076">
    <property type="component" value="Unassembled WGS sequence"/>
</dbReference>
<reference evidence="2" key="1">
    <citation type="submission" date="2022-04" db="EMBL/GenBank/DDBJ databases">
        <title>Carnegiea gigantea Genome sequencing and assembly v2.</title>
        <authorList>
            <person name="Copetti D."/>
            <person name="Sanderson M.J."/>
            <person name="Burquez A."/>
            <person name="Wojciechowski M.F."/>
        </authorList>
    </citation>
    <scope>NUCLEOTIDE SEQUENCE</scope>
    <source>
        <strain evidence="2">SGP5-SGP5p</strain>
        <tissue evidence="2">Aerial part</tissue>
    </source>
</reference>
<comment type="caution">
    <text evidence="2">The sequence shown here is derived from an EMBL/GenBank/DDBJ whole genome shotgun (WGS) entry which is preliminary data.</text>
</comment>
<accession>A0A9Q1KRF6</accession>
<dbReference type="EMBL" id="JAKOGI010000039">
    <property type="protein sequence ID" value="KAJ8447332.1"/>
    <property type="molecule type" value="Genomic_DNA"/>
</dbReference>
<organism evidence="2 3">
    <name type="scientific">Carnegiea gigantea</name>
    <dbReference type="NCBI Taxonomy" id="171969"/>
    <lineage>
        <taxon>Eukaryota</taxon>
        <taxon>Viridiplantae</taxon>
        <taxon>Streptophyta</taxon>
        <taxon>Embryophyta</taxon>
        <taxon>Tracheophyta</taxon>
        <taxon>Spermatophyta</taxon>
        <taxon>Magnoliopsida</taxon>
        <taxon>eudicotyledons</taxon>
        <taxon>Gunneridae</taxon>
        <taxon>Pentapetalae</taxon>
        <taxon>Caryophyllales</taxon>
        <taxon>Cactineae</taxon>
        <taxon>Cactaceae</taxon>
        <taxon>Cactoideae</taxon>
        <taxon>Echinocereeae</taxon>
        <taxon>Carnegiea</taxon>
    </lineage>
</organism>